<keyword evidence="4" id="KW-0378">Hydrolase</keyword>
<dbReference type="PANTHER" id="PTHR31151">
    <property type="entry name" value="PROLINE-TRNA LIGASE (DUF1680)"/>
    <property type="match status" value="1"/>
</dbReference>
<dbReference type="SUPFAM" id="SSF48208">
    <property type="entry name" value="Six-hairpin glycosidases"/>
    <property type="match status" value="1"/>
</dbReference>
<dbReference type="InterPro" id="IPR006311">
    <property type="entry name" value="TAT_signal"/>
</dbReference>
<evidence type="ECO:0000259" key="3">
    <source>
        <dbReference type="Pfam" id="PF20736"/>
    </source>
</evidence>
<protein>
    <submittedName>
        <fullName evidence="4">Glycoside hydrolase family 127 protein</fullName>
    </submittedName>
</protein>
<sequence>MPERVDHRRRFLKRAATTLASLAVLPKAMALAPDVADTSTSATPAAGPGVPDQSVRRMQSFGLGQVRLLDSDFSRAAAINQRYLHTLPVDRLAHSFRVQAGIASTAKPFGGWEKPDCELRGHFTGGHYLSAVALTFATTGDVELKQRGDQLVSALAACQRPNGYLSAFPESFFDRLSSGQKVWAPFYTIHKILVGMLDMYQHTGNAQALQVAVGIGNWSVRWLNGFSDVEMAHILKTEYGGMNDALYELYAITGNGRYLDAAHRFDQVSLFDPLSAHRDELQGLHSNTQVPKVIGAARRYELTGEPRYRRIAEFFWETVTHNRTYATGGSSNDEFWNTPPGDLKGQLGLYSAECCVAYNLLKLTRKVYAWNGDPRAFDYYERTLYNARLGTQDADGMKLYYYPLQPGAAKFYNSPTDSFWCCTGSGAEEFARFNDSIYFRDDDDLYVNLFIPSELDWPERKLRLRQETAFPREPVTRLRLGLASPATFALNLRVPAWIGSGARVRLNGQTLDVFASPGSYLTLRREWHDGDRVEMDLPMRLTTESLPGDDNLQATLYGPLVLAARLGDKGLTHDMQYCGYDAAPKPEPKPWPAPRVTAGRAGEAPWMNTLSAQDLRFEAHTRDGRLAVAPLNQVYGERYAVYWQSEPGATGNS</sequence>
<dbReference type="InterPro" id="IPR012878">
    <property type="entry name" value="Beta-AFase-like_GH127_cat"/>
</dbReference>
<dbReference type="EMBL" id="CP060412">
    <property type="protein sequence ID" value="QNK00648.1"/>
    <property type="molecule type" value="Genomic_DNA"/>
</dbReference>
<evidence type="ECO:0000313" key="5">
    <source>
        <dbReference type="Proteomes" id="UP000515873"/>
    </source>
</evidence>
<dbReference type="Proteomes" id="UP000515873">
    <property type="component" value="Chromosome"/>
</dbReference>
<dbReference type="PROSITE" id="PS51318">
    <property type="entry name" value="TAT"/>
    <property type="match status" value="1"/>
</dbReference>
<accession>A0A7G8Q1J0</accession>
<dbReference type="GO" id="GO:0005975">
    <property type="term" value="P:carbohydrate metabolic process"/>
    <property type="evidence" value="ECO:0007669"/>
    <property type="project" value="InterPro"/>
</dbReference>
<dbReference type="PANTHER" id="PTHR31151:SF0">
    <property type="entry name" value="PROLINE-TRNA LIGASE (DUF1680)"/>
    <property type="match status" value="1"/>
</dbReference>
<organism evidence="4 5">
    <name type="scientific">Dyella telluris</name>
    <dbReference type="NCBI Taxonomy" id="2763498"/>
    <lineage>
        <taxon>Bacteria</taxon>
        <taxon>Pseudomonadati</taxon>
        <taxon>Pseudomonadota</taxon>
        <taxon>Gammaproteobacteria</taxon>
        <taxon>Lysobacterales</taxon>
        <taxon>Rhodanobacteraceae</taxon>
        <taxon>Dyella</taxon>
    </lineage>
</organism>
<feature type="chain" id="PRO_5028887642" evidence="1">
    <location>
        <begin position="31"/>
        <end position="653"/>
    </location>
</feature>
<evidence type="ECO:0000256" key="1">
    <source>
        <dbReference type="SAM" id="SignalP"/>
    </source>
</evidence>
<reference evidence="4 5" key="1">
    <citation type="submission" date="2020-08" db="EMBL/GenBank/DDBJ databases">
        <title>Dyella sp. G9 isolated from forest soil.</title>
        <authorList>
            <person name="Fu J."/>
            <person name="Qiu L."/>
        </authorList>
    </citation>
    <scope>NUCLEOTIDE SEQUENCE [LARGE SCALE GENOMIC DNA]</scope>
    <source>
        <strain evidence="4 5">G9</strain>
    </source>
</reference>
<keyword evidence="1" id="KW-0732">Signal</keyword>
<name>A0A7G8Q1J0_9GAMM</name>
<feature type="signal peptide" evidence="1">
    <location>
        <begin position="1"/>
        <end position="30"/>
    </location>
</feature>
<dbReference type="GO" id="GO:0016787">
    <property type="term" value="F:hydrolase activity"/>
    <property type="evidence" value="ECO:0007669"/>
    <property type="project" value="UniProtKB-KW"/>
</dbReference>
<feature type="domain" description="Non-reducing end beta-L-arabinofuranosidase-like GH127 catalytic" evidence="2">
    <location>
        <begin position="65"/>
        <end position="434"/>
    </location>
</feature>
<dbReference type="InterPro" id="IPR008928">
    <property type="entry name" value="6-hairpin_glycosidase_sf"/>
</dbReference>
<proteinExistence type="predicted"/>
<gene>
    <name evidence="4" type="ORF">H8F01_16345</name>
</gene>
<feature type="domain" description="Non-reducing end beta-L-arabinofuranosidase-like GH127 middle" evidence="3">
    <location>
        <begin position="445"/>
        <end position="539"/>
    </location>
</feature>
<dbReference type="InterPro" id="IPR049046">
    <property type="entry name" value="Beta-AFase-like_GH127_middle"/>
</dbReference>
<evidence type="ECO:0000313" key="4">
    <source>
        <dbReference type="EMBL" id="QNK00648.1"/>
    </source>
</evidence>
<keyword evidence="5" id="KW-1185">Reference proteome</keyword>
<dbReference type="AlphaFoldDB" id="A0A7G8Q1J0"/>
<dbReference type="Pfam" id="PF07944">
    <property type="entry name" value="Beta-AFase-like_GH127_cat"/>
    <property type="match status" value="1"/>
</dbReference>
<dbReference type="KEGG" id="dtl:H8F01_16345"/>
<dbReference type="Pfam" id="PF20736">
    <property type="entry name" value="Glyco_hydro127M"/>
    <property type="match status" value="1"/>
</dbReference>
<dbReference type="RefSeq" id="WP_187056120.1">
    <property type="nucleotide sequence ID" value="NZ_CP060412.1"/>
</dbReference>
<evidence type="ECO:0000259" key="2">
    <source>
        <dbReference type="Pfam" id="PF07944"/>
    </source>
</evidence>